<keyword evidence="3" id="KW-0479">Metal-binding</keyword>
<evidence type="ECO:0000256" key="1">
    <source>
        <dbReference type="ARBA" id="ARBA00004123"/>
    </source>
</evidence>
<dbReference type="GO" id="GO:0046872">
    <property type="term" value="F:metal ion binding"/>
    <property type="evidence" value="ECO:0007669"/>
    <property type="project" value="UniProtKB-KW"/>
</dbReference>
<dbReference type="GO" id="GO:0000118">
    <property type="term" value="C:histone deacetylase complex"/>
    <property type="evidence" value="ECO:0007669"/>
    <property type="project" value="TreeGrafter"/>
</dbReference>
<keyword evidence="4" id="KW-0539">Nucleus</keyword>
<dbReference type="Gene3D" id="2.160.20.80">
    <property type="entry name" value="E3 ubiquitin-protein ligase SopA"/>
    <property type="match status" value="1"/>
</dbReference>
<keyword evidence="6" id="KW-1185">Reference proteome</keyword>
<dbReference type="GO" id="GO:0000785">
    <property type="term" value="C:chromatin"/>
    <property type="evidence" value="ECO:0007669"/>
    <property type="project" value="TreeGrafter"/>
</dbReference>
<comment type="caution">
    <text evidence="5">The sequence shown here is derived from an EMBL/GenBank/DDBJ whole genome shotgun (WGS) entry which is preliminary data.</text>
</comment>
<sequence>MEAKIQGLSLSEVKLQVANCDVDDRLYCNNCKTSIVDFHRSCANCLYDLCLICCRELLKFVGCLLDGTRFAESDDRNYKVGSGDEDSSQGMKRWILEYHNNRPGVKILQDRIDDFIVSHEAKLEQAFFFCYYQRANLRGALLAGANLQSANLQDACLIDCSFCGADLRSAHLHQLIFDLHQDEYNNEDDLGELECGHNFHKERTKNWPTPKICARFATRRHG</sequence>
<gene>
    <name evidence="5" type="ORF">POM88_036823</name>
</gene>
<dbReference type="GO" id="GO:0003712">
    <property type="term" value="F:transcription coregulator activity"/>
    <property type="evidence" value="ECO:0007669"/>
    <property type="project" value="TreeGrafter"/>
</dbReference>
<dbReference type="InterPro" id="IPR045109">
    <property type="entry name" value="LSDs-like"/>
</dbReference>
<dbReference type="PANTHER" id="PTHR12549">
    <property type="entry name" value="JMJC DOMAIN-CONTAINING HISTONE DEMETHYLATION PROTEIN"/>
    <property type="match status" value="1"/>
</dbReference>
<dbReference type="Proteomes" id="UP001237642">
    <property type="component" value="Unassembled WGS sequence"/>
</dbReference>
<evidence type="ECO:0000313" key="6">
    <source>
        <dbReference type="Proteomes" id="UP001237642"/>
    </source>
</evidence>
<dbReference type="GO" id="GO:0031490">
    <property type="term" value="F:chromatin DNA binding"/>
    <property type="evidence" value="ECO:0007669"/>
    <property type="project" value="TreeGrafter"/>
</dbReference>
<organism evidence="5 6">
    <name type="scientific">Heracleum sosnowskyi</name>
    <dbReference type="NCBI Taxonomy" id="360622"/>
    <lineage>
        <taxon>Eukaryota</taxon>
        <taxon>Viridiplantae</taxon>
        <taxon>Streptophyta</taxon>
        <taxon>Embryophyta</taxon>
        <taxon>Tracheophyta</taxon>
        <taxon>Spermatophyta</taxon>
        <taxon>Magnoliopsida</taxon>
        <taxon>eudicotyledons</taxon>
        <taxon>Gunneridae</taxon>
        <taxon>Pentapetalae</taxon>
        <taxon>asterids</taxon>
        <taxon>campanulids</taxon>
        <taxon>Apiales</taxon>
        <taxon>Apiaceae</taxon>
        <taxon>Apioideae</taxon>
        <taxon>apioid superclade</taxon>
        <taxon>Tordylieae</taxon>
        <taxon>Tordyliinae</taxon>
        <taxon>Heracleum</taxon>
    </lineage>
</organism>
<reference evidence="5" key="2">
    <citation type="submission" date="2023-05" db="EMBL/GenBank/DDBJ databases">
        <authorList>
            <person name="Schelkunov M.I."/>
        </authorList>
    </citation>
    <scope>NUCLEOTIDE SEQUENCE</scope>
    <source>
        <strain evidence="5">Hsosn_3</strain>
        <tissue evidence="5">Leaf</tissue>
    </source>
</reference>
<evidence type="ECO:0000256" key="4">
    <source>
        <dbReference type="ARBA" id="ARBA00023242"/>
    </source>
</evidence>
<proteinExistence type="inferred from homology"/>
<dbReference type="GO" id="GO:0032454">
    <property type="term" value="F:histone H3K9 demethylase activity"/>
    <property type="evidence" value="ECO:0007669"/>
    <property type="project" value="InterPro"/>
</dbReference>
<evidence type="ECO:0000256" key="3">
    <source>
        <dbReference type="ARBA" id="ARBA00022723"/>
    </source>
</evidence>
<accession>A0AAD8HP62</accession>
<comment type="subcellular location">
    <subcellularLocation>
        <location evidence="1">Nucleus</location>
    </subcellularLocation>
</comment>
<dbReference type="Pfam" id="PF00805">
    <property type="entry name" value="Pentapeptide"/>
    <property type="match status" value="1"/>
</dbReference>
<dbReference type="EMBL" id="JAUIZM010000008">
    <property type="protein sequence ID" value="KAK1370731.1"/>
    <property type="molecule type" value="Genomic_DNA"/>
</dbReference>
<name>A0AAD8HP62_9APIA</name>
<dbReference type="PANTHER" id="PTHR12549:SF11">
    <property type="entry name" value="LYSINE-SPECIFIC DEMETHYLASE JMJ25"/>
    <property type="match status" value="1"/>
</dbReference>
<comment type="similarity">
    <text evidence="2">Belongs to the JARID1 histone demethylase family.</text>
</comment>
<protein>
    <submittedName>
        <fullName evidence="5">Uncharacterized protein</fullName>
    </submittedName>
</protein>
<evidence type="ECO:0000313" key="5">
    <source>
        <dbReference type="EMBL" id="KAK1370731.1"/>
    </source>
</evidence>
<dbReference type="GO" id="GO:0006357">
    <property type="term" value="P:regulation of transcription by RNA polymerase II"/>
    <property type="evidence" value="ECO:0007669"/>
    <property type="project" value="TreeGrafter"/>
</dbReference>
<dbReference type="SUPFAM" id="SSF141571">
    <property type="entry name" value="Pentapeptide repeat-like"/>
    <property type="match status" value="1"/>
</dbReference>
<dbReference type="AlphaFoldDB" id="A0AAD8HP62"/>
<evidence type="ECO:0000256" key="2">
    <source>
        <dbReference type="ARBA" id="ARBA00006801"/>
    </source>
</evidence>
<reference evidence="5" key="1">
    <citation type="submission" date="2023-02" db="EMBL/GenBank/DDBJ databases">
        <title>Genome of toxic invasive species Heracleum sosnowskyi carries increased number of genes despite the absence of recent whole-genome duplications.</title>
        <authorList>
            <person name="Schelkunov M."/>
            <person name="Shtratnikova V."/>
            <person name="Makarenko M."/>
            <person name="Klepikova A."/>
            <person name="Omelchenko D."/>
            <person name="Novikova G."/>
            <person name="Obukhova E."/>
            <person name="Bogdanov V."/>
            <person name="Penin A."/>
            <person name="Logacheva M."/>
        </authorList>
    </citation>
    <scope>NUCLEOTIDE SEQUENCE</scope>
    <source>
        <strain evidence="5">Hsosn_3</strain>
        <tissue evidence="5">Leaf</tissue>
    </source>
</reference>
<dbReference type="InterPro" id="IPR001646">
    <property type="entry name" value="5peptide_repeat"/>
</dbReference>